<evidence type="ECO:0000313" key="3">
    <source>
        <dbReference type="EMBL" id="KAB8164904.1"/>
    </source>
</evidence>
<evidence type="ECO:0000259" key="2">
    <source>
        <dbReference type="Pfam" id="PF20009"/>
    </source>
</evidence>
<sequence>MLGALGRHLHTGCGRQSVDETVAIAPFPCSGPGVPGEGGLSPGACPCRTGACRHGTRMRLRWLLWPLLCLAMMLVMAPARAQYATGGTGAYRQSIVWFRWGNHLQNIPNSGGLTVTNSTPVGSDFLRVTCTMSSIAGNGPNPDAIAIRPGSWMGDIFDDLYNIGGTGDANQLVVGVANRTFGTVSAGGPTSTVSANIACSATFGPNNSAADPIWPINGLVFADAEQSSGDQGEFVGASSPSGTWRLIERASTCGQHGARTRYTVASNQLLLLGSNSPLCSAGPAGIAFIDGSSQFNFSLAGAGRSSIALGVMVFVADQGDAPASYGNAVHLPQFIFTGGQPPAGTVGLYSFPLATLSTPVLRLGAAVDVEQIDLSNAAASGDDSDGVDDEDAVAAVAPIALVPAANYTLGGVQCAGVGFVYGYIDFNRDGDFTDPRERSAMANCPGSGPISLAWTMPGPAGLVPGASYMRLRIGAVDAQVNVPTGNAFSGEVEDHPITLTMATDLAITKTNTPGVNGEVDQAGDTVVSGATTTYEIRVTNNGANEVTGALVRDTPAAGLDCPPGSPVTISGDGIPAGGPFDIADLTGSGIALGPLGVGDVAVLEFTCNVQ</sequence>
<dbReference type="EMBL" id="VICD02000307">
    <property type="protein sequence ID" value="KAB8164904.1"/>
    <property type="molecule type" value="Genomic_DNA"/>
</dbReference>
<evidence type="ECO:0000313" key="4">
    <source>
        <dbReference type="Proteomes" id="UP000320431"/>
    </source>
</evidence>
<accession>A0A507ZXT1</accession>
<feature type="domain" description="GEVED" evidence="2">
    <location>
        <begin position="420"/>
        <end position="498"/>
    </location>
</feature>
<dbReference type="Pfam" id="PF18651">
    <property type="entry name" value="CshA_NR2"/>
    <property type="match status" value="1"/>
</dbReference>
<dbReference type="Proteomes" id="UP000320431">
    <property type="component" value="Unassembled WGS sequence"/>
</dbReference>
<name>A0A507ZXT1_9GAMM</name>
<dbReference type="InterPro" id="IPR045474">
    <property type="entry name" value="GEVED"/>
</dbReference>
<organism evidence="3 4">
    <name type="scientific">Marilutibacter maris</name>
    <dbReference type="NCBI Taxonomy" id="1605891"/>
    <lineage>
        <taxon>Bacteria</taxon>
        <taxon>Pseudomonadati</taxon>
        <taxon>Pseudomonadota</taxon>
        <taxon>Gammaproteobacteria</taxon>
        <taxon>Lysobacterales</taxon>
        <taxon>Lysobacteraceae</taxon>
        <taxon>Marilutibacter</taxon>
    </lineage>
</organism>
<dbReference type="Pfam" id="PF20009">
    <property type="entry name" value="GEVED"/>
    <property type="match status" value="1"/>
</dbReference>
<dbReference type="RefSeq" id="WP_141483267.1">
    <property type="nucleotide sequence ID" value="NZ_VICD02000307.1"/>
</dbReference>
<gene>
    <name evidence="3" type="ORF">FKV24_017305</name>
</gene>
<protein>
    <submittedName>
        <fullName evidence="3">DUF11 domain-containing protein</fullName>
    </submittedName>
</protein>
<feature type="domain" description="Surface adhesin CshA non-repetitive" evidence="1">
    <location>
        <begin position="93"/>
        <end position="312"/>
    </location>
</feature>
<dbReference type="InterPro" id="IPR047589">
    <property type="entry name" value="DUF11_rpt"/>
</dbReference>
<comment type="caution">
    <text evidence="3">The sequence shown here is derived from an EMBL/GenBank/DDBJ whole genome shotgun (WGS) entry which is preliminary data.</text>
</comment>
<reference evidence="3 4" key="1">
    <citation type="submission" date="2019-10" db="EMBL/GenBank/DDBJ databases">
        <title>Lysobacter alkalisoli sp. nov., isolated from saline-alkaline soil.</title>
        <authorList>
            <person name="Sun J.-Q."/>
        </authorList>
    </citation>
    <scope>NUCLEOTIDE SEQUENCE [LARGE SCALE GENOMIC DNA]</scope>
    <source>
        <strain evidence="3 4">KCTC 42381</strain>
    </source>
</reference>
<dbReference type="InterPro" id="IPR040683">
    <property type="entry name" value="CshA_NR2"/>
</dbReference>
<proteinExistence type="predicted"/>
<evidence type="ECO:0000259" key="1">
    <source>
        <dbReference type="Pfam" id="PF18651"/>
    </source>
</evidence>
<dbReference type="NCBIfam" id="TIGR01451">
    <property type="entry name" value="B_ant_repeat"/>
    <property type="match status" value="1"/>
</dbReference>
<dbReference type="AlphaFoldDB" id="A0A507ZXT1"/>